<keyword evidence="2" id="KW-1133">Transmembrane helix</keyword>
<keyword evidence="2" id="KW-0472">Membrane</keyword>
<keyword evidence="4" id="KW-1185">Reference proteome</keyword>
<feature type="transmembrane region" description="Helical" evidence="2">
    <location>
        <begin position="114"/>
        <end position="142"/>
    </location>
</feature>
<feature type="transmembrane region" description="Helical" evidence="2">
    <location>
        <begin position="1041"/>
        <end position="1065"/>
    </location>
</feature>
<evidence type="ECO:0000256" key="2">
    <source>
        <dbReference type="SAM" id="Phobius"/>
    </source>
</evidence>
<keyword evidence="2" id="KW-0812">Transmembrane</keyword>
<comment type="caution">
    <text evidence="3">The sequence shown here is derived from an EMBL/GenBank/DDBJ whole genome shotgun (WGS) entry which is preliminary data.</text>
</comment>
<evidence type="ECO:0000313" key="3">
    <source>
        <dbReference type="EMBL" id="THD26486.1"/>
    </source>
</evidence>
<feature type="transmembrane region" description="Helical" evidence="2">
    <location>
        <begin position="617"/>
        <end position="641"/>
    </location>
</feature>
<feature type="compositionally biased region" description="Low complexity" evidence="1">
    <location>
        <begin position="167"/>
        <end position="176"/>
    </location>
</feature>
<proteinExistence type="predicted"/>
<protein>
    <recommendedName>
        <fullName evidence="5">Prominin protein</fullName>
    </recommendedName>
</protein>
<feature type="transmembrane region" description="Helical" evidence="2">
    <location>
        <begin position="333"/>
        <end position="353"/>
    </location>
</feature>
<accession>A0A4E0RG18</accession>
<name>A0A4E0RG18_FASHE</name>
<sequence>MTTMNAINSTIPESNLLMAALERGFAELTRLVLPAYDGGIWNYLFEPVTNQTMANDTRLLRLTSRKGTDQWSKMIETVLIQPQNALEVFSWVTSNGNDTNQAVARVLAQPRQLVFVWIILALIVLISIVLSVVTVVIPCCCWDEICACSQKRRKISVSDGPHQLNITTTHAATTPTLNGKNARPRGKKRGGPPTRPASYLDENRIRTLSIGSVRAMLHDPRAGRQTAANVTATGRSNASSTASSDLYVNDQTVVGRLAHTPDLHALQGQLHSNELHRNRSDSLDTLPLGSEARVCPMPKQYSSPSRNVSQHTSVDLSDPGVNELDEKRVHYNLLVLNWVFIVLLILCHILVGYTTAHVYQYTRSSGRTSDSATSLQRTVSSVVEGIVSFLMEVLSQGERQTASTLELLQGQVTNQLNNSAQRVISQLLEAYQITKLFKSVEEIKPKLTGLLATTAYVRNNYDNVIGQLTKFSGELGAYADLLARAFRDLCAQLASSALSSSCLSYQRDAEQLRLIANLNKVNANPSIALGVLMQQFNFNLSDITSSFDAAHAGIDRMTQEVIQQIQSRFRLESFLGDFLSIWKQLNTSVINPVVKQVETVQPSVDSYTALASTLISAGAYATFAIFLLVLTAQVTCLVFCLDDIIGRKMYSVSGTVNVNSYTRPTLISTKMITQHGKIRTWPAEVRVYVAHLLDRTHIRLRPISVLCGVLSLLTCLVLVVSCLLIPGMMLVQSEVCRNFDGRSNQSLTDNVLYRFMRHNWFTWLNNATVSGDILSFLNIGPPTNLTKVISITCNPNSTQPVPGAGGAKLGLIGLVGHERSVNFQPLLTSGRVQTIIINAENDFVKQIVQTNFASYIPNNINDLNRLVINLSNYLDSASYNESYAVLSGSMLSVPSLPAFVNNNAGFLNTLPDSVHVQTVRNMLQLINQSVSTLDKILVQANKLAEAFRNLTENQNLTKYFKSIFDNVKSMSDVVLNKTRLEAPIRPAFNASIDQFLKEMNKLLIVRVNQYLNALIPCGQLYQMYHLIFNVTCESSGLTNGLGLLALMLVITTFLLIIDLFLFVRFNSRHQVQSRRVEHHLNWSKAVRWTYDEWRKEIHLN</sequence>
<reference evidence="3" key="1">
    <citation type="submission" date="2019-03" db="EMBL/GenBank/DDBJ databases">
        <title>Improved annotation for the trematode Fasciola hepatica.</title>
        <authorList>
            <person name="Choi Y.-J."/>
            <person name="Martin J."/>
            <person name="Mitreva M."/>
        </authorList>
    </citation>
    <scope>NUCLEOTIDE SEQUENCE [LARGE SCALE GENOMIC DNA]</scope>
</reference>
<feature type="transmembrane region" description="Helical" evidence="2">
    <location>
        <begin position="703"/>
        <end position="729"/>
    </location>
</feature>
<feature type="region of interest" description="Disordered" evidence="1">
    <location>
        <begin position="166"/>
        <end position="201"/>
    </location>
</feature>
<evidence type="ECO:0008006" key="5">
    <source>
        <dbReference type="Google" id="ProtNLM"/>
    </source>
</evidence>
<feature type="region of interest" description="Disordered" evidence="1">
    <location>
        <begin position="219"/>
        <end position="243"/>
    </location>
</feature>
<evidence type="ECO:0000256" key="1">
    <source>
        <dbReference type="SAM" id="MobiDB-lite"/>
    </source>
</evidence>
<dbReference type="Proteomes" id="UP000230066">
    <property type="component" value="Unassembled WGS sequence"/>
</dbReference>
<feature type="compositionally biased region" description="Polar residues" evidence="1">
    <location>
        <begin position="226"/>
        <end position="243"/>
    </location>
</feature>
<dbReference type="AlphaFoldDB" id="A0A4E0RG18"/>
<gene>
    <name evidence="3" type="ORF">D915_002710</name>
</gene>
<organism evidence="3 4">
    <name type="scientific">Fasciola hepatica</name>
    <name type="common">Liver fluke</name>
    <dbReference type="NCBI Taxonomy" id="6192"/>
    <lineage>
        <taxon>Eukaryota</taxon>
        <taxon>Metazoa</taxon>
        <taxon>Spiralia</taxon>
        <taxon>Lophotrochozoa</taxon>
        <taxon>Platyhelminthes</taxon>
        <taxon>Trematoda</taxon>
        <taxon>Digenea</taxon>
        <taxon>Plagiorchiida</taxon>
        <taxon>Echinostomata</taxon>
        <taxon>Echinostomatoidea</taxon>
        <taxon>Fasciolidae</taxon>
        <taxon>Fasciola</taxon>
    </lineage>
</organism>
<evidence type="ECO:0000313" key="4">
    <source>
        <dbReference type="Proteomes" id="UP000230066"/>
    </source>
</evidence>
<dbReference type="EMBL" id="JXXN02000726">
    <property type="protein sequence ID" value="THD26486.1"/>
    <property type="molecule type" value="Genomic_DNA"/>
</dbReference>